<dbReference type="Proteomes" id="UP000265618">
    <property type="component" value="Unassembled WGS sequence"/>
</dbReference>
<name>A0A391P0M7_9EUKA</name>
<dbReference type="AlphaFoldDB" id="A0A391P0M7"/>
<evidence type="ECO:0000313" key="2">
    <source>
        <dbReference type="EMBL" id="GCA62232.1"/>
    </source>
</evidence>
<evidence type="ECO:0000256" key="1">
    <source>
        <dbReference type="SAM" id="Phobius"/>
    </source>
</evidence>
<organism evidence="2 3">
    <name type="scientific">Kipferlia bialata</name>
    <dbReference type="NCBI Taxonomy" id="797122"/>
    <lineage>
        <taxon>Eukaryota</taxon>
        <taxon>Metamonada</taxon>
        <taxon>Carpediemonas-like organisms</taxon>
        <taxon>Kipferlia</taxon>
    </lineage>
</organism>
<keyword evidence="1" id="KW-1133">Transmembrane helix</keyword>
<sequence>MILAGIKDPSSVGFQVCLLVCLSLMLFGNYWSYDTPT</sequence>
<keyword evidence="1" id="KW-0812">Transmembrane</keyword>
<evidence type="ECO:0000313" key="3">
    <source>
        <dbReference type="Proteomes" id="UP000265618"/>
    </source>
</evidence>
<feature type="non-terminal residue" evidence="2">
    <location>
        <position position="37"/>
    </location>
</feature>
<feature type="transmembrane region" description="Helical" evidence="1">
    <location>
        <begin position="12"/>
        <end position="31"/>
    </location>
</feature>
<keyword evidence="1" id="KW-0472">Membrane</keyword>
<dbReference type="EMBL" id="BDIP01000340">
    <property type="protein sequence ID" value="GCA62232.1"/>
    <property type="molecule type" value="Genomic_DNA"/>
</dbReference>
<proteinExistence type="predicted"/>
<comment type="caution">
    <text evidence="2">The sequence shown here is derived from an EMBL/GenBank/DDBJ whole genome shotgun (WGS) entry which is preliminary data.</text>
</comment>
<keyword evidence="3" id="KW-1185">Reference proteome</keyword>
<gene>
    <name evidence="2" type="ORF">KIPB_002162</name>
</gene>
<protein>
    <submittedName>
        <fullName evidence="2">Uncharacterized protein</fullName>
    </submittedName>
</protein>
<reference evidence="2 3" key="1">
    <citation type="journal article" date="2018" name="PLoS ONE">
        <title>The draft genome of Kipferlia bialata reveals reductive genome evolution in fornicate parasites.</title>
        <authorList>
            <person name="Tanifuji G."/>
            <person name="Takabayashi S."/>
            <person name="Kume K."/>
            <person name="Takagi M."/>
            <person name="Nakayama T."/>
            <person name="Kamikawa R."/>
            <person name="Inagaki Y."/>
            <person name="Hashimoto T."/>
        </authorList>
    </citation>
    <scope>NUCLEOTIDE SEQUENCE [LARGE SCALE GENOMIC DNA]</scope>
    <source>
        <strain evidence="2">NY0173</strain>
    </source>
</reference>
<accession>A0A391P0M7</accession>